<protein>
    <recommendedName>
        <fullName evidence="3 8">Dihydrofolate reductase</fullName>
        <ecNumber evidence="3 8">1.5.1.3</ecNumber>
    </recommendedName>
</protein>
<dbReference type="InterPro" id="IPR024072">
    <property type="entry name" value="DHFR-like_dom_sf"/>
</dbReference>
<dbReference type="GO" id="GO:0046654">
    <property type="term" value="P:tetrahydrofolate biosynthetic process"/>
    <property type="evidence" value="ECO:0007669"/>
    <property type="project" value="UniProtKB-UniPathway"/>
</dbReference>
<dbReference type="GO" id="GO:0046655">
    <property type="term" value="P:folic acid metabolic process"/>
    <property type="evidence" value="ECO:0007669"/>
    <property type="project" value="TreeGrafter"/>
</dbReference>
<keyword evidence="6 8" id="KW-0560">Oxidoreductase</keyword>
<proteinExistence type="inferred from homology"/>
<evidence type="ECO:0000256" key="9">
    <source>
        <dbReference type="RuleBase" id="RU004474"/>
    </source>
</evidence>
<dbReference type="PRINTS" id="PR00070">
    <property type="entry name" value="DHFR"/>
</dbReference>
<evidence type="ECO:0000256" key="1">
    <source>
        <dbReference type="ARBA" id="ARBA00004903"/>
    </source>
</evidence>
<dbReference type="EC" id="1.5.1.3" evidence="3 8"/>
<comment type="similarity">
    <text evidence="2 8 9">Belongs to the dihydrofolate reductase family.</text>
</comment>
<dbReference type="Gene3D" id="3.40.430.10">
    <property type="entry name" value="Dihydrofolate Reductase, subunit A"/>
    <property type="match status" value="1"/>
</dbReference>
<evidence type="ECO:0000313" key="11">
    <source>
        <dbReference type="EMBL" id="OGZ00162.1"/>
    </source>
</evidence>
<dbReference type="PANTHER" id="PTHR48069:SF3">
    <property type="entry name" value="DIHYDROFOLATE REDUCTASE"/>
    <property type="match status" value="1"/>
</dbReference>
<gene>
    <name evidence="11" type="ORF">A2945_00265</name>
</gene>
<organism evidence="11 12">
    <name type="scientific">Candidatus Liptonbacteria bacterium RIFCSPLOWO2_01_FULL_52_25</name>
    <dbReference type="NCBI Taxonomy" id="1798650"/>
    <lineage>
        <taxon>Bacteria</taxon>
        <taxon>Candidatus Liptoniibacteriota</taxon>
    </lineage>
</organism>
<comment type="function">
    <text evidence="7 8">Key enzyme in folate metabolism. Catalyzes an essential reaction for de novo glycine and purine synthesis, and for DNA precursor synthesis.</text>
</comment>
<evidence type="ECO:0000256" key="2">
    <source>
        <dbReference type="ARBA" id="ARBA00009539"/>
    </source>
</evidence>
<dbReference type="UniPathway" id="UPA00077">
    <property type="reaction ID" value="UER00158"/>
</dbReference>
<dbReference type="AlphaFoldDB" id="A0A1G2CG34"/>
<dbReference type="CDD" id="cd00209">
    <property type="entry name" value="DHFR"/>
    <property type="match status" value="1"/>
</dbReference>
<evidence type="ECO:0000256" key="6">
    <source>
        <dbReference type="ARBA" id="ARBA00023002"/>
    </source>
</evidence>
<evidence type="ECO:0000256" key="7">
    <source>
        <dbReference type="ARBA" id="ARBA00025067"/>
    </source>
</evidence>
<dbReference type="PANTHER" id="PTHR48069">
    <property type="entry name" value="DIHYDROFOLATE REDUCTASE"/>
    <property type="match status" value="1"/>
</dbReference>
<dbReference type="PROSITE" id="PS00075">
    <property type="entry name" value="DHFR_1"/>
    <property type="match status" value="1"/>
</dbReference>
<comment type="catalytic activity">
    <reaction evidence="8">
        <text>(6S)-5,6,7,8-tetrahydrofolate + NADP(+) = 7,8-dihydrofolate + NADPH + H(+)</text>
        <dbReference type="Rhea" id="RHEA:15009"/>
        <dbReference type="ChEBI" id="CHEBI:15378"/>
        <dbReference type="ChEBI" id="CHEBI:57451"/>
        <dbReference type="ChEBI" id="CHEBI:57453"/>
        <dbReference type="ChEBI" id="CHEBI:57783"/>
        <dbReference type="ChEBI" id="CHEBI:58349"/>
        <dbReference type="EC" id="1.5.1.3"/>
    </reaction>
</comment>
<evidence type="ECO:0000256" key="4">
    <source>
        <dbReference type="ARBA" id="ARBA00022563"/>
    </source>
</evidence>
<evidence type="ECO:0000256" key="5">
    <source>
        <dbReference type="ARBA" id="ARBA00022857"/>
    </source>
</evidence>
<comment type="pathway">
    <text evidence="1 8">Cofactor biosynthesis; tetrahydrofolate biosynthesis; 5,6,7,8-tetrahydrofolate from 7,8-dihydrofolate: step 1/1.</text>
</comment>
<dbReference type="GO" id="GO:0006730">
    <property type="term" value="P:one-carbon metabolic process"/>
    <property type="evidence" value="ECO:0007669"/>
    <property type="project" value="UniProtKB-KW"/>
</dbReference>
<dbReference type="EMBL" id="MHLA01000007">
    <property type="protein sequence ID" value="OGZ00162.1"/>
    <property type="molecule type" value="Genomic_DNA"/>
</dbReference>
<feature type="domain" description="DHFR" evidence="10">
    <location>
        <begin position="1"/>
        <end position="158"/>
    </location>
</feature>
<dbReference type="GO" id="GO:0004146">
    <property type="term" value="F:dihydrofolate reductase activity"/>
    <property type="evidence" value="ECO:0007669"/>
    <property type="project" value="UniProtKB-EC"/>
</dbReference>
<dbReference type="InterPro" id="IPR017925">
    <property type="entry name" value="DHFR_CS"/>
</dbReference>
<dbReference type="FunFam" id="3.40.430.10:FF:000001">
    <property type="entry name" value="Dihydrofolate reductase"/>
    <property type="match status" value="1"/>
</dbReference>
<dbReference type="SUPFAM" id="SSF53597">
    <property type="entry name" value="Dihydrofolate reductase-like"/>
    <property type="match status" value="1"/>
</dbReference>
<evidence type="ECO:0000313" key="12">
    <source>
        <dbReference type="Proteomes" id="UP000178880"/>
    </source>
</evidence>
<dbReference type="InterPro" id="IPR012259">
    <property type="entry name" value="DHFR"/>
</dbReference>
<evidence type="ECO:0000256" key="8">
    <source>
        <dbReference type="PIRNR" id="PIRNR000194"/>
    </source>
</evidence>
<reference evidence="11 12" key="1">
    <citation type="journal article" date="2016" name="Nat. Commun.">
        <title>Thousands of microbial genomes shed light on interconnected biogeochemical processes in an aquifer system.</title>
        <authorList>
            <person name="Anantharaman K."/>
            <person name="Brown C.T."/>
            <person name="Hug L.A."/>
            <person name="Sharon I."/>
            <person name="Castelle C.J."/>
            <person name="Probst A.J."/>
            <person name="Thomas B.C."/>
            <person name="Singh A."/>
            <person name="Wilkins M.J."/>
            <person name="Karaoz U."/>
            <person name="Brodie E.L."/>
            <person name="Williams K.H."/>
            <person name="Hubbard S.S."/>
            <person name="Banfield J.F."/>
        </authorList>
    </citation>
    <scope>NUCLEOTIDE SEQUENCE [LARGE SCALE GENOMIC DNA]</scope>
</reference>
<dbReference type="PROSITE" id="PS51330">
    <property type="entry name" value="DHFR_2"/>
    <property type="match status" value="1"/>
</dbReference>
<dbReference type="GO" id="GO:0005829">
    <property type="term" value="C:cytosol"/>
    <property type="evidence" value="ECO:0007669"/>
    <property type="project" value="TreeGrafter"/>
</dbReference>
<dbReference type="GO" id="GO:0070401">
    <property type="term" value="F:NADP+ binding"/>
    <property type="evidence" value="ECO:0007669"/>
    <property type="project" value="UniProtKB-ARBA"/>
</dbReference>
<dbReference type="GO" id="GO:0046452">
    <property type="term" value="P:dihydrofolate metabolic process"/>
    <property type="evidence" value="ECO:0007669"/>
    <property type="project" value="TreeGrafter"/>
</dbReference>
<dbReference type="STRING" id="1798650.A2945_00265"/>
<sequence>MISIIVAMGKNRVIGNGGNIPWRLPADLKHFKEATMGHAVVMGRKTYESIGKPLPGRTNIVITWQKDYAAPGCVTAASLNEAFKKAGVGEVFVIGGAEIYREAMPRVDKLYVTLIDRDFEGDAYFPEIDPNEWRVSSRKEGATDEKNPYPYSFLTFERIRT</sequence>
<evidence type="ECO:0000259" key="10">
    <source>
        <dbReference type="PROSITE" id="PS51330"/>
    </source>
</evidence>
<dbReference type="Proteomes" id="UP000178880">
    <property type="component" value="Unassembled WGS sequence"/>
</dbReference>
<name>A0A1G2CG34_9BACT</name>
<evidence type="ECO:0000256" key="3">
    <source>
        <dbReference type="ARBA" id="ARBA00012856"/>
    </source>
</evidence>
<dbReference type="Pfam" id="PF00186">
    <property type="entry name" value="DHFR_1"/>
    <property type="match status" value="1"/>
</dbReference>
<dbReference type="PIRSF" id="PIRSF000194">
    <property type="entry name" value="DHFR"/>
    <property type="match status" value="1"/>
</dbReference>
<accession>A0A1G2CG34</accession>
<comment type="caution">
    <text evidence="11">The sequence shown here is derived from an EMBL/GenBank/DDBJ whole genome shotgun (WGS) entry which is preliminary data.</text>
</comment>
<keyword evidence="4 8" id="KW-0554">One-carbon metabolism</keyword>
<keyword evidence="5 8" id="KW-0521">NADP</keyword>
<dbReference type="InterPro" id="IPR001796">
    <property type="entry name" value="DHFR_dom"/>
</dbReference>